<name>A0A0K8STS2_LYGHE</name>
<feature type="compositionally biased region" description="Basic and acidic residues" evidence="1">
    <location>
        <begin position="33"/>
        <end position="50"/>
    </location>
</feature>
<dbReference type="AlphaFoldDB" id="A0A0K8STS2"/>
<accession>A0A0K8STS2</accession>
<protein>
    <submittedName>
        <fullName evidence="2">Uncharacterized protein</fullName>
    </submittedName>
</protein>
<evidence type="ECO:0000313" key="2">
    <source>
        <dbReference type="EMBL" id="JAG56584.1"/>
    </source>
</evidence>
<sequence length="102" mass="11129">MSQTKTSKERKTKAPTAVNNGVAFHKNATVQKVVKEAKQDVKTEHGKPSDKNQPTAEQMRIAQIIDTKSEDPSLKEKLMQESEFSPSNGFMATVRAGALAGN</sequence>
<reference evidence="2" key="1">
    <citation type="submission" date="2014-09" db="EMBL/GenBank/DDBJ databases">
        <authorList>
            <person name="Magalhaes I.L.F."/>
            <person name="Oliveira U."/>
            <person name="Santos F.R."/>
            <person name="Vidigal T.H.D.A."/>
            <person name="Brescovit A.D."/>
            <person name="Santos A.J."/>
        </authorList>
    </citation>
    <scope>NUCLEOTIDE SEQUENCE</scope>
</reference>
<feature type="region of interest" description="Disordered" evidence="1">
    <location>
        <begin position="1"/>
        <end position="58"/>
    </location>
</feature>
<organism evidence="2">
    <name type="scientific">Lygus hesperus</name>
    <name type="common">Western plant bug</name>
    <dbReference type="NCBI Taxonomy" id="30085"/>
    <lineage>
        <taxon>Eukaryota</taxon>
        <taxon>Metazoa</taxon>
        <taxon>Ecdysozoa</taxon>
        <taxon>Arthropoda</taxon>
        <taxon>Hexapoda</taxon>
        <taxon>Insecta</taxon>
        <taxon>Pterygota</taxon>
        <taxon>Neoptera</taxon>
        <taxon>Paraneoptera</taxon>
        <taxon>Hemiptera</taxon>
        <taxon>Heteroptera</taxon>
        <taxon>Panheteroptera</taxon>
        <taxon>Cimicomorpha</taxon>
        <taxon>Miridae</taxon>
        <taxon>Mirini</taxon>
        <taxon>Lygus</taxon>
    </lineage>
</organism>
<dbReference type="EMBL" id="GBRD01009237">
    <property type="protein sequence ID" value="JAG56584.1"/>
    <property type="molecule type" value="Transcribed_RNA"/>
</dbReference>
<proteinExistence type="predicted"/>
<evidence type="ECO:0000256" key="1">
    <source>
        <dbReference type="SAM" id="MobiDB-lite"/>
    </source>
</evidence>
<dbReference type="Gene3D" id="1.10.8.10">
    <property type="entry name" value="DNA helicase RuvA subunit, C-terminal domain"/>
    <property type="match status" value="1"/>
</dbReference>